<dbReference type="EMBL" id="FLTX01000011">
    <property type="protein sequence ID" value="SBV50045.1"/>
    <property type="molecule type" value="Genomic_DNA"/>
</dbReference>
<dbReference type="Proteomes" id="UP000092503">
    <property type="component" value="Unassembled WGS sequence"/>
</dbReference>
<name>A0A1C3NI27_9XANT</name>
<sequence>MTKPKKPLARFQSACMKGVRLAFRKHHRFTGGYSLKQAPEAFIQGEIACALSKIAPYVTLESSVQMLLREAGAELRGKKPRNGRIDLAVWWSNGTPRFVIEIKKVYSKDSISSDAKRLRQVLGRGGTSREGIVVVYSDAAKVETLRDRFSTLASRSRTKASTTSKVTSFSDDSGKIRYWQAACFLVRAQ</sequence>
<evidence type="ECO:0000313" key="1">
    <source>
        <dbReference type="EMBL" id="SBV50045.1"/>
    </source>
</evidence>
<gene>
    <name evidence="1" type="ORF">XBLMG947_0821</name>
</gene>
<reference evidence="1 2" key="1">
    <citation type="submission" date="2016-06" db="EMBL/GenBank/DDBJ databases">
        <authorList>
            <person name="Kjaerup R.B."/>
            <person name="Dalgaard T.S."/>
            <person name="Juul-Madsen H.R."/>
        </authorList>
    </citation>
    <scope>NUCLEOTIDE SEQUENCE [LARGE SCALE GENOMIC DNA]</scope>
    <source>
        <strain evidence="1">LMG947</strain>
    </source>
</reference>
<protein>
    <submittedName>
        <fullName evidence="1">Uncharacterized protein</fullName>
    </submittedName>
</protein>
<organism evidence="1 2">
    <name type="scientific">Xanthomonas bromi</name>
    <dbReference type="NCBI Taxonomy" id="56449"/>
    <lineage>
        <taxon>Bacteria</taxon>
        <taxon>Pseudomonadati</taxon>
        <taxon>Pseudomonadota</taxon>
        <taxon>Gammaproteobacteria</taxon>
        <taxon>Lysobacterales</taxon>
        <taxon>Lysobacteraceae</taxon>
        <taxon>Xanthomonas</taxon>
    </lineage>
</organism>
<evidence type="ECO:0000313" key="2">
    <source>
        <dbReference type="Proteomes" id="UP000092503"/>
    </source>
</evidence>
<proteinExistence type="predicted"/>
<dbReference type="AlphaFoldDB" id="A0A1C3NI27"/>
<accession>A0A1C3NI27</accession>